<dbReference type="NCBIfam" id="TIGR01780">
    <property type="entry name" value="SSADH"/>
    <property type="match status" value="1"/>
</dbReference>
<dbReference type="PROSITE" id="PS00687">
    <property type="entry name" value="ALDEHYDE_DEHYDR_GLU"/>
    <property type="match status" value="1"/>
</dbReference>
<proteinExistence type="inferred from homology"/>
<dbReference type="InterPro" id="IPR029510">
    <property type="entry name" value="Ald_DH_CS_GLU"/>
</dbReference>
<evidence type="ECO:0000313" key="8">
    <source>
        <dbReference type="Proteomes" id="UP000035080"/>
    </source>
</evidence>
<dbReference type="PANTHER" id="PTHR43353:SF5">
    <property type="entry name" value="SUCCINATE-SEMIALDEHYDE DEHYDROGENASE, MITOCHONDRIAL"/>
    <property type="match status" value="1"/>
</dbReference>
<feature type="domain" description="Aldehyde dehydrogenase" evidence="6">
    <location>
        <begin position="87"/>
        <end position="544"/>
    </location>
</feature>
<keyword evidence="8" id="KW-1185">Reference proteome</keyword>
<sequence length="550" mass="58906">MRCPCVRSRARHWSKLAPDTPTSRIRFRPPARRAPPERAARSPRGELIVSSTRQPAPPRASAKAHPALARLKDPELLKSDAYIDGAWTPADSHATFVVNDPATDADIAHVADLGAKETERALVAAETALPDWRRKTGKERARIMRHWFDLIMQAQDDLGAIMTAEQGKPLAEAKGEVAYGASFIEWFAEEAKRIDGDVLGSPEGDKRLLVLKQPIGVCASITPWNFPIAMITRKIAPAIAAGCTIVVKPARLTPLSALALAELADRAGLPRGVFNVVTSKHSSDVGNVLTSSPRVRHLSFTGSTPVGAKLMEQCASTIKKVALELGGLAPFLVFDDADVDAAVEGCIASKFRNAGQTCVCANRIYAQDGIYDAFVEKLTAAVSKLRVGNGFEPGVAIGPLIEDAAVTKVERHVEDALAKGGRVTVGGKVLHGRFFEPTVVADASADMLVAQEETFGPVAPVFRFKDEADGIRLANASDFGLASYFFARDVGRVWRVAEGIEAGMVGINTGLISNEVAPFGGVKQSGLGREGSKYGIDEYLEMKYLCLAGM</sequence>
<evidence type="ECO:0000256" key="4">
    <source>
        <dbReference type="RuleBase" id="RU003345"/>
    </source>
</evidence>
<reference evidence="7 8" key="1">
    <citation type="journal article" date="2015" name="Genome Announc.">
        <title>Genome Sequences of Two Pandoraea pnomenusa Isolates Recovered 11 Months Apart from a Cystic Fibrosis Patient.</title>
        <authorList>
            <person name="Ee R."/>
            <person name="Ambrose M."/>
            <person name="Lazenby J."/>
            <person name="Williams P."/>
            <person name="Chan K.G."/>
            <person name="Roddam L."/>
        </authorList>
    </citation>
    <scope>NUCLEOTIDE SEQUENCE [LARGE SCALE GENOMIC DNA]</scope>
    <source>
        <strain evidence="7 8">6399</strain>
    </source>
</reference>
<dbReference type="InterPro" id="IPR016163">
    <property type="entry name" value="Ald_DH_C"/>
</dbReference>
<evidence type="ECO:0000256" key="1">
    <source>
        <dbReference type="ARBA" id="ARBA00009986"/>
    </source>
</evidence>
<dbReference type="Proteomes" id="UP000035080">
    <property type="component" value="Chromosome"/>
</dbReference>
<dbReference type="CDD" id="cd07103">
    <property type="entry name" value="ALDH_F5_SSADH_GabD"/>
    <property type="match status" value="1"/>
</dbReference>
<organism evidence="7 8">
    <name type="scientific">Pandoraea fibrosis</name>
    <dbReference type="NCBI Taxonomy" id="1891094"/>
    <lineage>
        <taxon>Bacteria</taxon>
        <taxon>Pseudomonadati</taxon>
        <taxon>Pseudomonadota</taxon>
        <taxon>Betaproteobacteria</taxon>
        <taxon>Burkholderiales</taxon>
        <taxon>Burkholderiaceae</taxon>
        <taxon>Pandoraea</taxon>
    </lineage>
</organism>
<evidence type="ECO:0000259" key="6">
    <source>
        <dbReference type="Pfam" id="PF00171"/>
    </source>
</evidence>
<dbReference type="InterPro" id="IPR050740">
    <property type="entry name" value="Aldehyde_DH_Superfamily"/>
</dbReference>
<dbReference type="Gene3D" id="3.40.309.10">
    <property type="entry name" value="Aldehyde Dehydrogenase, Chain A, domain 2"/>
    <property type="match status" value="1"/>
</dbReference>
<comment type="similarity">
    <text evidence="1 4">Belongs to the aldehyde dehydrogenase family.</text>
</comment>
<evidence type="ECO:0000256" key="2">
    <source>
        <dbReference type="ARBA" id="ARBA00023002"/>
    </source>
</evidence>
<name>A0ABX6HXC4_9BURK</name>
<keyword evidence="2 4" id="KW-0560">Oxidoreductase</keyword>
<dbReference type="Gene3D" id="3.40.605.10">
    <property type="entry name" value="Aldehyde Dehydrogenase, Chain A, domain 1"/>
    <property type="match status" value="1"/>
</dbReference>
<dbReference type="InterPro" id="IPR015590">
    <property type="entry name" value="Aldehyde_DH_dom"/>
</dbReference>
<dbReference type="EMBL" id="CP047385">
    <property type="protein sequence ID" value="QHF15119.1"/>
    <property type="molecule type" value="Genomic_DNA"/>
</dbReference>
<dbReference type="EC" id="1.2.1.-" evidence="7"/>
<dbReference type="InterPro" id="IPR016162">
    <property type="entry name" value="Ald_DH_N"/>
</dbReference>
<dbReference type="GO" id="GO:0016491">
    <property type="term" value="F:oxidoreductase activity"/>
    <property type="evidence" value="ECO:0007669"/>
    <property type="project" value="UniProtKB-KW"/>
</dbReference>
<dbReference type="InterPro" id="IPR016161">
    <property type="entry name" value="Ald_DH/histidinol_DH"/>
</dbReference>
<dbReference type="InterPro" id="IPR016160">
    <property type="entry name" value="Ald_DH_CS_CYS"/>
</dbReference>
<evidence type="ECO:0000256" key="5">
    <source>
        <dbReference type="SAM" id="MobiDB-lite"/>
    </source>
</evidence>
<feature type="compositionally biased region" description="Basic and acidic residues" evidence="5">
    <location>
        <begin position="34"/>
        <end position="44"/>
    </location>
</feature>
<protein>
    <submittedName>
        <fullName evidence="7">Succinate-semialdehyde dehydrogenase</fullName>
        <ecNumber evidence="7">1.2.1.-</ecNumber>
    </submittedName>
</protein>
<dbReference type="PROSITE" id="PS00070">
    <property type="entry name" value="ALDEHYDE_DEHYDR_CYS"/>
    <property type="match status" value="1"/>
</dbReference>
<dbReference type="SUPFAM" id="SSF53720">
    <property type="entry name" value="ALDH-like"/>
    <property type="match status" value="1"/>
</dbReference>
<evidence type="ECO:0000256" key="3">
    <source>
        <dbReference type="PROSITE-ProRule" id="PRU10007"/>
    </source>
</evidence>
<feature type="active site" evidence="3">
    <location>
        <position position="324"/>
    </location>
</feature>
<dbReference type="Pfam" id="PF00171">
    <property type="entry name" value="Aldedh"/>
    <property type="match status" value="1"/>
</dbReference>
<accession>A0ABX6HXC4</accession>
<feature type="region of interest" description="Disordered" evidence="5">
    <location>
        <begin position="14"/>
        <end position="66"/>
    </location>
</feature>
<dbReference type="InterPro" id="IPR010102">
    <property type="entry name" value="Succ_semiAld_DH"/>
</dbReference>
<dbReference type="PANTHER" id="PTHR43353">
    <property type="entry name" value="SUCCINATE-SEMIALDEHYDE DEHYDROGENASE, MITOCHONDRIAL"/>
    <property type="match status" value="1"/>
</dbReference>
<gene>
    <name evidence="7" type="ORF">PI93_022540</name>
</gene>
<evidence type="ECO:0000313" key="7">
    <source>
        <dbReference type="EMBL" id="QHF15119.1"/>
    </source>
</evidence>